<reference evidence="4 5" key="1">
    <citation type="submission" date="2024-03" db="EMBL/GenBank/DDBJ databases">
        <title>Human intestinal bacterial collection.</title>
        <authorList>
            <person name="Pauvert C."/>
            <person name="Hitch T.C.A."/>
            <person name="Clavel T."/>
        </authorList>
    </citation>
    <scope>NUCLEOTIDE SEQUENCE [LARGE SCALE GENOMIC DNA]</scope>
    <source>
        <strain evidence="4 5">CLA-AA-H78B</strain>
    </source>
</reference>
<dbReference type="EC" id="3.1.-.-" evidence="4"/>
<dbReference type="Pfam" id="PF09587">
    <property type="entry name" value="PGA_cap"/>
    <property type="match status" value="1"/>
</dbReference>
<dbReference type="InterPro" id="IPR052169">
    <property type="entry name" value="CW_Biosynth-Accessory"/>
</dbReference>
<dbReference type="InterPro" id="IPR029052">
    <property type="entry name" value="Metallo-depent_PP-like"/>
</dbReference>
<dbReference type="SMART" id="SM00854">
    <property type="entry name" value="PGA_cap"/>
    <property type="match status" value="1"/>
</dbReference>
<feature type="chain" id="PRO_5045375261" evidence="2">
    <location>
        <begin position="22"/>
        <end position="413"/>
    </location>
</feature>
<keyword evidence="5" id="KW-1185">Reference proteome</keyword>
<evidence type="ECO:0000256" key="2">
    <source>
        <dbReference type="SAM" id="SignalP"/>
    </source>
</evidence>
<dbReference type="RefSeq" id="WP_349144318.1">
    <property type="nucleotide sequence ID" value="NZ_JBBMFC010000011.1"/>
</dbReference>
<evidence type="ECO:0000259" key="3">
    <source>
        <dbReference type="SMART" id="SM00854"/>
    </source>
</evidence>
<feature type="domain" description="Capsule synthesis protein CapA" evidence="3">
    <location>
        <begin position="66"/>
        <end position="319"/>
    </location>
</feature>
<evidence type="ECO:0000256" key="1">
    <source>
        <dbReference type="ARBA" id="ARBA00005662"/>
    </source>
</evidence>
<dbReference type="CDD" id="cd07381">
    <property type="entry name" value="MPP_CapA"/>
    <property type="match status" value="1"/>
</dbReference>
<accession>A0ABV1I286</accession>
<gene>
    <name evidence="4" type="ORF">WMO62_07805</name>
</gene>
<keyword evidence="2" id="KW-0732">Signal</keyword>
<protein>
    <submittedName>
        <fullName evidence="4">CapA family protein</fullName>
        <ecNumber evidence="4">3.1.-.-</ecNumber>
    </submittedName>
</protein>
<evidence type="ECO:0000313" key="4">
    <source>
        <dbReference type="EMBL" id="MEQ2578744.1"/>
    </source>
</evidence>
<organism evidence="4 5">
    <name type="scientific">Hominiventricola aquisgranensis</name>
    <dbReference type="NCBI Taxonomy" id="3133164"/>
    <lineage>
        <taxon>Bacteria</taxon>
        <taxon>Bacillati</taxon>
        <taxon>Bacillota</taxon>
        <taxon>Clostridia</taxon>
        <taxon>Lachnospirales</taxon>
        <taxon>Lachnospiraceae</taxon>
        <taxon>Hominiventricola</taxon>
    </lineage>
</organism>
<dbReference type="SUPFAM" id="SSF56300">
    <property type="entry name" value="Metallo-dependent phosphatases"/>
    <property type="match status" value="1"/>
</dbReference>
<dbReference type="PANTHER" id="PTHR33393">
    <property type="entry name" value="POLYGLUTAMINE SYNTHESIS ACCESSORY PROTEIN RV0574C-RELATED"/>
    <property type="match status" value="1"/>
</dbReference>
<dbReference type="Proteomes" id="UP001470288">
    <property type="component" value="Unassembled WGS sequence"/>
</dbReference>
<sequence>MKKSTLLFACILAIICLSGCARSDNAVSDQPSAVSIPVVEEDMEAEVQDAVPETEEPVLEVSDEYRIIMVGDVLLHTPIEENCRQADGSYDYSSLFAHTKDEIASADLALVNQEVIIGGEELGISGYPCFNADFSLSDALVDAGFDVICHATNHAMDKGRAGLVNCAEHWKEQYPQITVLGIHDTEETSTSRGADPSIIELPDMKVAVLNYTYGTNGIALPSDMPYAVDLLDEEQVAADIQRAEELADFTIVCPHWGTEYRLTPDDMQEKWTQIFLKNGANLVLGTHPHVIEPVEWVTDEETGHEMLVYYSLGNFVNWTSGIGEGIANRMVGGMAEVTISKDDTGEVKVIDYGVRPLVSHVTSEPGSVSAYFLDDYTEQLEAENEITTQDPEFSIEYCIDLCNSVWGELWICQ</sequence>
<name>A0ABV1I286_9FIRM</name>
<keyword evidence="4" id="KW-0378">Hydrolase</keyword>
<dbReference type="EMBL" id="JBBMFC010000011">
    <property type="protein sequence ID" value="MEQ2578744.1"/>
    <property type="molecule type" value="Genomic_DNA"/>
</dbReference>
<dbReference type="PANTHER" id="PTHR33393:SF12">
    <property type="entry name" value="CAPSULE BIOSYNTHESIS PROTEIN CAPA"/>
    <property type="match status" value="1"/>
</dbReference>
<comment type="similarity">
    <text evidence="1">Belongs to the CapA family.</text>
</comment>
<feature type="signal peptide" evidence="2">
    <location>
        <begin position="1"/>
        <end position="21"/>
    </location>
</feature>
<comment type="caution">
    <text evidence="4">The sequence shown here is derived from an EMBL/GenBank/DDBJ whole genome shotgun (WGS) entry which is preliminary data.</text>
</comment>
<dbReference type="Gene3D" id="3.60.21.10">
    <property type="match status" value="1"/>
</dbReference>
<dbReference type="GO" id="GO:0016787">
    <property type="term" value="F:hydrolase activity"/>
    <property type="evidence" value="ECO:0007669"/>
    <property type="project" value="UniProtKB-KW"/>
</dbReference>
<dbReference type="InterPro" id="IPR019079">
    <property type="entry name" value="Capsule_synth_CapA"/>
</dbReference>
<proteinExistence type="inferred from homology"/>
<evidence type="ECO:0000313" key="5">
    <source>
        <dbReference type="Proteomes" id="UP001470288"/>
    </source>
</evidence>